<dbReference type="Proteomes" id="UP000593575">
    <property type="component" value="Unassembled WGS sequence"/>
</dbReference>
<name>A0A7J9JFX8_9ROSI</name>
<feature type="non-terminal residue" evidence="1">
    <location>
        <position position="1"/>
    </location>
</feature>
<organism evidence="1 2">
    <name type="scientific">Gossypium armourianum</name>
    <dbReference type="NCBI Taxonomy" id="34283"/>
    <lineage>
        <taxon>Eukaryota</taxon>
        <taxon>Viridiplantae</taxon>
        <taxon>Streptophyta</taxon>
        <taxon>Embryophyta</taxon>
        <taxon>Tracheophyta</taxon>
        <taxon>Spermatophyta</taxon>
        <taxon>Magnoliopsida</taxon>
        <taxon>eudicotyledons</taxon>
        <taxon>Gunneridae</taxon>
        <taxon>Pentapetalae</taxon>
        <taxon>rosids</taxon>
        <taxon>malvids</taxon>
        <taxon>Malvales</taxon>
        <taxon>Malvaceae</taxon>
        <taxon>Malvoideae</taxon>
        <taxon>Gossypium</taxon>
    </lineage>
</organism>
<protein>
    <submittedName>
        <fullName evidence="1">Uncharacterized protein</fullName>
    </submittedName>
</protein>
<gene>
    <name evidence="1" type="ORF">Goarm_017357</name>
</gene>
<dbReference type="EMBL" id="JABFAE010000007">
    <property type="protein sequence ID" value="MBA0833013.1"/>
    <property type="molecule type" value="Genomic_DNA"/>
</dbReference>
<proteinExistence type="predicted"/>
<sequence>FRQKAQHVINQVTGDQVWPFPGDKHEVATAWLEILPKQSNIKWSHLQACCNLLGASNKQTPNEGHTSSTGLPRKEHFLFRLHREKQEPCSSVVQLLKYCMVADTIVPKQS</sequence>
<reference evidence="1 2" key="1">
    <citation type="journal article" date="2019" name="Genome Biol. Evol.">
        <title>Insights into the evolution of the New World diploid cottons (Gossypium, subgenus Houzingenia) based on genome sequencing.</title>
        <authorList>
            <person name="Grover C.E."/>
            <person name="Arick M.A. 2nd"/>
            <person name="Thrash A."/>
            <person name="Conover J.L."/>
            <person name="Sanders W.S."/>
            <person name="Peterson D.G."/>
            <person name="Frelichowski J.E."/>
            <person name="Scheffler J.A."/>
            <person name="Scheffler B.E."/>
            <person name="Wendel J.F."/>
        </authorList>
    </citation>
    <scope>NUCLEOTIDE SEQUENCE [LARGE SCALE GENOMIC DNA]</scope>
    <source>
        <strain evidence="1">6</strain>
        <tissue evidence="1">Leaf</tissue>
    </source>
</reference>
<accession>A0A7J9JFX8</accession>
<comment type="caution">
    <text evidence="1">The sequence shown here is derived from an EMBL/GenBank/DDBJ whole genome shotgun (WGS) entry which is preliminary data.</text>
</comment>
<evidence type="ECO:0000313" key="1">
    <source>
        <dbReference type="EMBL" id="MBA0833013.1"/>
    </source>
</evidence>
<keyword evidence="2" id="KW-1185">Reference proteome</keyword>
<evidence type="ECO:0000313" key="2">
    <source>
        <dbReference type="Proteomes" id="UP000593575"/>
    </source>
</evidence>
<dbReference type="AlphaFoldDB" id="A0A7J9JFX8"/>